<name>A0A1G6SVC5_9BACT</name>
<comment type="subcellular location">
    <subcellularLocation>
        <location evidence="2">Cytoplasm</location>
    </subcellularLocation>
</comment>
<feature type="region of interest" description="Disordered" evidence="3">
    <location>
        <begin position="110"/>
        <end position="130"/>
    </location>
</feature>
<dbReference type="STRING" id="686796.SAMN04488104_10192"/>
<accession>A0A1G6SVC5</accession>
<dbReference type="GO" id="GO:0030490">
    <property type="term" value="P:maturation of SSU-rRNA"/>
    <property type="evidence" value="ECO:0007669"/>
    <property type="project" value="UniProtKB-UniRule"/>
</dbReference>
<proteinExistence type="inferred from homology"/>
<organism evidence="4 5">
    <name type="scientific">Algoriphagus faecimaris</name>
    <dbReference type="NCBI Taxonomy" id="686796"/>
    <lineage>
        <taxon>Bacteria</taxon>
        <taxon>Pseudomonadati</taxon>
        <taxon>Bacteroidota</taxon>
        <taxon>Cytophagia</taxon>
        <taxon>Cytophagales</taxon>
        <taxon>Cyclobacteriaceae</taxon>
        <taxon>Algoriphagus</taxon>
    </lineage>
</organism>
<feature type="compositionally biased region" description="Acidic residues" evidence="3">
    <location>
        <begin position="118"/>
        <end position="130"/>
    </location>
</feature>
<dbReference type="PANTHER" id="PTHR33515:SF1">
    <property type="entry name" value="RIBOSOME-BINDING FACTOR A, CHLOROPLASTIC-RELATED"/>
    <property type="match status" value="1"/>
</dbReference>
<evidence type="ECO:0000313" key="5">
    <source>
        <dbReference type="Proteomes" id="UP000199060"/>
    </source>
</evidence>
<keyword evidence="5" id="KW-1185">Reference proteome</keyword>
<comment type="subunit">
    <text evidence="2">Monomer. Binds 30S ribosomal subunits, but not 50S ribosomal subunits or 70S ribosomes.</text>
</comment>
<dbReference type="SUPFAM" id="SSF89919">
    <property type="entry name" value="Ribosome-binding factor A, RbfA"/>
    <property type="match status" value="1"/>
</dbReference>
<dbReference type="PANTHER" id="PTHR33515">
    <property type="entry name" value="RIBOSOME-BINDING FACTOR A, CHLOROPLASTIC-RELATED"/>
    <property type="match status" value="1"/>
</dbReference>
<dbReference type="InterPro" id="IPR015946">
    <property type="entry name" value="KH_dom-like_a/b"/>
</dbReference>
<gene>
    <name evidence="2" type="primary">rbfA</name>
    <name evidence="4" type="ORF">SAMN04488104_10192</name>
</gene>
<evidence type="ECO:0000256" key="1">
    <source>
        <dbReference type="ARBA" id="ARBA00022517"/>
    </source>
</evidence>
<dbReference type="GO" id="GO:0005829">
    <property type="term" value="C:cytosol"/>
    <property type="evidence" value="ECO:0007669"/>
    <property type="project" value="TreeGrafter"/>
</dbReference>
<dbReference type="Gene3D" id="3.30.300.20">
    <property type="match status" value="1"/>
</dbReference>
<dbReference type="Pfam" id="PF02033">
    <property type="entry name" value="RBFA"/>
    <property type="match status" value="1"/>
</dbReference>
<dbReference type="EMBL" id="FNAC01000019">
    <property type="protein sequence ID" value="SDD20671.1"/>
    <property type="molecule type" value="Genomic_DNA"/>
</dbReference>
<evidence type="ECO:0000313" key="4">
    <source>
        <dbReference type="EMBL" id="SDD20671.1"/>
    </source>
</evidence>
<sequence>MESKRQQKHAKLLQKELGEIFQKEARHLVGKAMVTITRVMVSPDLGVAKVYLSFLLTDPQQTYELINDHKKEIRLYLSKRIGKSVRIIPELAFFPDDSASYAQHMDKVIGNLNIPPAPEEEEEDEDEDDN</sequence>
<reference evidence="5" key="1">
    <citation type="submission" date="2016-10" db="EMBL/GenBank/DDBJ databases">
        <authorList>
            <person name="Varghese N."/>
            <person name="Submissions S."/>
        </authorList>
    </citation>
    <scope>NUCLEOTIDE SEQUENCE [LARGE SCALE GENOMIC DNA]</scope>
    <source>
        <strain evidence="5">DSM 23095</strain>
    </source>
</reference>
<dbReference type="Proteomes" id="UP000199060">
    <property type="component" value="Unassembled WGS sequence"/>
</dbReference>
<dbReference type="OrthoDB" id="9811910at2"/>
<dbReference type="HAMAP" id="MF_00003">
    <property type="entry name" value="RbfA"/>
    <property type="match status" value="1"/>
</dbReference>
<evidence type="ECO:0000256" key="2">
    <source>
        <dbReference type="HAMAP-Rule" id="MF_00003"/>
    </source>
</evidence>
<dbReference type="GO" id="GO:0043024">
    <property type="term" value="F:ribosomal small subunit binding"/>
    <property type="evidence" value="ECO:0007669"/>
    <property type="project" value="TreeGrafter"/>
</dbReference>
<keyword evidence="2" id="KW-0963">Cytoplasm</keyword>
<evidence type="ECO:0000256" key="3">
    <source>
        <dbReference type="SAM" id="MobiDB-lite"/>
    </source>
</evidence>
<comment type="function">
    <text evidence="2">One of several proteins that assist in the late maturation steps of the functional core of the 30S ribosomal subunit. Associates with free 30S ribosomal subunits (but not with 30S subunits that are part of 70S ribosomes or polysomes). Required for efficient processing of 16S rRNA. May interact with the 5'-terminal helix region of 16S rRNA.</text>
</comment>
<dbReference type="RefSeq" id="WP_087939577.1">
    <property type="nucleotide sequence ID" value="NZ_FNAC01000019.1"/>
</dbReference>
<dbReference type="AlphaFoldDB" id="A0A1G6SVC5"/>
<dbReference type="NCBIfam" id="TIGR00082">
    <property type="entry name" value="rbfA"/>
    <property type="match status" value="1"/>
</dbReference>
<comment type="similarity">
    <text evidence="2">Belongs to the RbfA family.</text>
</comment>
<dbReference type="InterPro" id="IPR000238">
    <property type="entry name" value="RbfA"/>
</dbReference>
<keyword evidence="1 2" id="KW-0690">Ribosome biogenesis</keyword>
<protein>
    <recommendedName>
        <fullName evidence="2">Ribosome-binding factor A</fullName>
    </recommendedName>
</protein>
<dbReference type="InterPro" id="IPR023799">
    <property type="entry name" value="RbfA_dom_sf"/>
</dbReference>